<gene>
    <name evidence="2" type="ORF">MB27_34270</name>
</gene>
<dbReference type="Pfam" id="PF01370">
    <property type="entry name" value="Epimerase"/>
    <property type="match status" value="1"/>
</dbReference>
<dbReference type="InterPro" id="IPR050177">
    <property type="entry name" value="Lipid_A_modif_metabolic_enz"/>
</dbReference>
<dbReference type="SUPFAM" id="SSF51735">
    <property type="entry name" value="NAD(P)-binding Rossmann-fold domains"/>
    <property type="match status" value="1"/>
</dbReference>
<organism evidence="2 3">
    <name type="scientific">Actinoplanes utahensis</name>
    <dbReference type="NCBI Taxonomy" id="1869"/>
    <lineage>
        <taxon>Bacteria</taxon>
        <taxon>Bacillati</taxon>
        <taxon>Actinomycetota</taxon>
        <taxon>Actinomycetes</taxon>
        <taxon>Micromonosporales</taxon>
        <taxon>Micromonosporaceae</taxon>
        <taxon>Actinoplanes</taxon>
    </lineage>
</organism>
<feature type="domain" description="NAD-dependent epimerase/dehydratase" evidence="1">
    <location>
        <begin position="3"/>
        <end position="210"/>
    </location>
</feature>
<dbReference type="Proteomes" id="UP000054537">
    <property type="component" value="Unassembled WGS sequence"/>
</dbReference>
<dbReference type="PANTHER" id="PTHR43245">
    <property type="entry name" value="BIFUNCTIONAL POLYMYXIN RESISTANCE PROTEIN ARNA"/>
    <property type="match status" value="1"/>
</dbReference>
<dbReference type="STRING" id="1869.MB27_34270"/>
<dbReference type="InterPro" id="IPR036291">
    <property type="entry name" value="NAD(P)-bd_dom_sf"/>
</dbReference>
<evidence type="ECO:0000313" key="3">
    <source>
        <dbReference type="Proteomes" id="UP000054537"/>
    </source>
</evidence>
<dbReference type="EMBL" id="JRTT01000130">
    <property type="protein sequence ID" value="KHD73586.1"/>
    <property type="molecule type" value="Genomic_DNA"/>
</dbReference>
<dbReference type="OrthoDB" id="7941246at2"/>
<evidence type="ECO:0000313" key="2">
    <source>
        <dbReference type="EMBL" id="KHD73586.1"/>
    </source>
</evidence>
<keyword evidence="3" id="KW-1185">Reference proteome</keyword>
<dbReference type="Gene3D" id="3.40.50.720">
    <property type="entry name" value="NAD(P)-binding Rossmann-like Domain"/>
    <property type="match status" value="1"/>
</dbReference>
<reference evidence="2 3" key="1">
    <citation type="submission" date="2014-10" db="EMBL/GenBank/DDBJ databases">
        <title>Draft genome sequence of Actinoplanes utahensis NRRL 12052.</title>
        <authorList>
            <person name="Velasco-Bucheli B."/>
            <person name="del Cerro C."/>
            <person name="Hormigo D."/>
            <person name="Garcia J.L."/>
            <person name="Acebal C."/>
            <person name="Arroyo M."/>
            <person name="de la Mata I."/>
        </authorList>
    </citation>
    <scope>NUCLEOTIDE SEQUENCE [LARGE SCALE GENOMIC DNA]</scope>
    <source>
        <strain evidence="2 3">NRRL 12052</strain>
    </source>
</reference>
<protein>
    <submittedName>
        <fullName evidence="2">Reductase</fullName>
    </submittedName>
</protein>
<proteinExistence type="predicted"/>
<dbReference type="RefSeq" id="WP_043531749.1">
    <property type="nucleotide sequence ID" value="NZ_BAABKU010000043.1"/>
</dbReference>
<accession>A0A0A6UDL9</accession>
<evidence type="ECO:0000259" key="1">
    <source>
        <dbReference type="Pfam" id="PF01370"/>
    </source>
</evidence>
<sequence length="326" mass="34425">MRILVLGGGGFVGRAVAELGVARGDDVTVFHRGRRDPVAGTRVLTGDRLAPGGLAALRDGTWDVVVDTWSADAAAVRDAAALLRGRAGHFSYVSSRSVYHYDETAPPSPVPVAEDAPVVAGDVPGYAGDKLRGERAAEAFGGPLLLARAGLIVGPHEDIGRLPWWLNRLRRGGPTLAPGPRTLPVQWVDARDLAAFLLDAGAAGHTGAFNVVSEPGFTTIGEILDTGNEITGGRADLRWLAPERILAAGVRQWTDLPIWLAPGPLHGFLHDGDVSRAIAAGLRCRPARETIADTWAWLRSLPGDAPVRPDRPPVGLDPEVEAKLLA</sequence>
<dbReference type="InterPro" id="IPR001509">
    <property type="entry name" value="Epimerase_deHydtase"/>
</dbReference>
<comment type="caution">
    <text evidence="2">The sequence shown here is derived from an EMBL/GenBank/DDBJ whole genome shotgun (WGS) entry which is preliminary data.</text>
</comment>
<dbReference type="eggNOG" id="COG0451">
    <property type="taxonomic scope" value="Bacteria"/>
</dbReference>
<dbReference type="AlphaFoldDB" id="A0A0A6UDL9"/>
<dbReference type="PANTHER" id="PTHR43245:SF13">
    <property type="entry name" value="UDP-D-APIOSE_UDP-D-XYLOSE SYNTHASE 2"/>
    <property type="match status" value="1"/>
</dbReference>
<name>A0A0A6UDL9_ACTUT</name>